<dbReference type="Proteomes" id="UP001143856">
    <property type="component" value="Unassembled WGS sequence"/>
</dbReference>
<comment type="caution">
    <text evidence="1">The sequence shown here is derived from an EMBL/GenBank/DDBJ whole genome shotgun (WGS) entry which is preliminary data.</text>
</comment>
<gene>
    <name evidence="1" type="ORF">NUW58_g3352</name>
</gene>
<keyword evidence="2" id="KW-1185">Reference proteome</keyword>
<reference evidence="1" key="1">
    <citation type="submission" date="2022-10" db="EMBL/GenBank/DDBJ databases">
        <title>Genome Sequence of Xylaria curta.</title>
        <authorList>
            <person name="Buettner E."/>
        </authorList>
    </citation>
    <scope>NUCLEOTIDE SEQUENCE</scope>
    <source>
        <strain evidence="1">Babe10</strain>
    </source>
</reference>
<accession>A0ACC1PD32</accession>
<evidence type="ECO:0000313" key="2">
    <source>
        <dbReference type="Proteomes" id="UP001143856"/>
    </source>
</evidence>
<name>A0ACC1PD32_9PEZI</name>
<evidence type="ECO:0000313" key="1">
    <source>
        <dbReference type="EMBL" id="KAJ2989666.1"/>
    </source>
</evidence>
<dbReference type="EMBL" id="JAPDGR010000504">
    <property type="protein sequence ID" value="KAJ2989666.1"/>
    <property type="molecule type" value="Genomic_DNA"/>
</dbReference>
<proteinExistence type="predicted"/>
<organism evidence="1 2">
    <name type="scientific">Xylaria curta</name>
    <dbReference type="NCBI Taxonomy" id="42375"/>
    <lineage>
        <taxon>Eukaryota</taxon>
        <taxon>Fungi</taxon>
        <taxon>Dikarya</taxon>
        <taxon>Ascomycota</taxon>
        <taxon>Pezizomycotina</taxon>
        <taxon>Sordariomycetes</taxon>
        <taxon>Xylariomycetidae</taxon>
        <taxon>Xylariales</taxon>
        <taxon>Xylariaceae</taxon>
        <taxon>Xylaria</taxon>
    </lineage>
</organism>
<sequence length="215" mass="24142">MPGDLFSRLVPNKEHRPFYQPLRDDADVEHRAVSDLDEENLAHTFHDDDLAHGLDDSRISSKSPDESAGEARGRVPKTGQHPESRWLLNDDDGDNDVPASLLVEGRDPSWIPSLVPDIYRNKASSARASRGLGGELGVIIGQMALTESHGYTDQVFENGWWNNRNWMPQRDRSPMRDPLDIRGVVVSIFLDTYENPDGSTRDAIRAFENGVVVRE</sequence>
<protein>
    <submittedName>
        <fullName evidence="1">Uncharacterized protein</fullName>
    </submittedName>
</protein>